<keyword evidence="1" id="KW-1133">Transmembrane helix</keyword>
<keyword evidence="1" id="KW-0472">Membrane</keyword>
<reference evidence="3" key="2">
    <citation type="submission" date="2020-09" db="EMBL/GenBank/DDBJ databases">
        <authorList>
            <person name="Sun Q."/>
            <person name="Kim S."/>
        </authorList>
    </citation>
    <scope>NUCLEOTIDE SEQUENCE</scope>
    <source>
        <strain evidence="3">KCTC 12870</strain>
    </source>
</reference>
<organism evidence="3 4">
    <name type="scientific">Cerasicoccus arenae</name>
    <dbReference type="NCBI Taxonomy" id="424488"/>
    <lineage>
        <taxon>Bacteria</taxon>
        <taxon>Pseudomonadati</taxon>
        <taxon>Verrucomicrobiota</taxon>
        <taxon>Opitutia</taxon>
        <taxon>Puniceicoccales</taxon>
        <taxon>Cerasicoccaceae</taxon>
        <taxon>Cerasicoccus</taxon>
    </lineage>
</organism>
<reference evidence="3" key="1">
    <citation type="journal article" date="2014" name="Int. J. Syst. Evol. Microbiol.">
        <title>Complete genome sequence of Corynebacterium casei LMG S-19264T (=DSM 44701T), isolated from a smear-ripened cheese.</title>
        <authorList>
            <consortium name="US DOE Joint Genome Institute (JGI-PGF)"/>
            <person name="Walter F."/>
            <person name="Albersmeier A."/>
            <person name="Kalinowski J."/>
            <person name="Ruckert C."/>
        </authorList>
    </citation>
    <scope>NUCLEOTIDE SEQUENCE</scope>
    <source>
        <strain evidence="3">KCTC 12870</strain>
    </source>
</reference>
<evidence type="ECO:0000256" key="1">
    <source>
        <dbReference type="SAM" id="Phobius"/>
    </source>
</evidence>
<dbReference type="Proteomes" id="UP000642829">
    <property type="component" value="Unassembled WGS sequence"/>
</dbReference>
<name>A0A8J3D978_9BACT</name>
<evidence type="ECO:0000256" key="2">
    <source>
        <dbReference type="SAM" id="SignalP"/>
    </source>
</evidence>
<feature type="transmembrane region" description="Helical" evidence="1">
    <location>
        <begin position="242"/>
        <end position="259"/>
    </location>
</feature>
<proteinExistence type="predicted"/>
<keyword evidence="2" id="KW-0732">Signal</keyword>
<dbReference type="EMBL" id="BMXG01000002">
    <property type="protein sequence ID" value="GHB91948.1"/>
    <property type="molecule type" value="Genomic_DNA"/>
</dbReference>
<evidence type="ECO:0000313" key="4">
    <source>
        <dbReference type="Proteomes" id="UP000642829"/>
    </source>
</evidence>
<evidence type="ECO:0008006" key="5">
    <source>
        <dbReference type="Google" id="ProtNLM"/>
    </source>
</evidence>
<keyword evidence="1" id="KW-0812">Transmembrane</keyword>
<dbReference type="AlphaFoldDB" id="A0A8J3D978"/>
<keyword evidence="4" id="KW-1185">Reference proteome</keyword>
<sequence length="268" mass="27676">MFTGTMSYSATKLLSILTISAASAASLNAATLAEFTFFNSGADIDETAGWQPAGGASLDPKVIIDNNTATFNNTLGLTIAPLITFPIQIGMQPLAGANSYGGTVNPAGSNPTNPGQATGQLAAIGQFTILNDLTPTFDAPIGYQILPESIVIQGVGTNLSGILLQDNKGDVSFQPTPGANGAFTLTFDLVGRLPISFFGPEHYTLYLVGSNSGGAATGATFSSINNDFVQFNGIVEAIPEPSTYMAGATAIMLGAFVCYRRKKAKKNA</sequence>
<gene>
    <name evidence="3" type="ORF">GCM10007047_03600</name>
</gene>
<accession>A0A8J3D978</accession>
<feature type="chain" id="PRO_5035279879" description="PEP-CTERM sorting domain-containing protein" evidence="2">
    <location>
        <begin position="25"/>
        <end position="268"/>
    </location>
</feature>
<comment type="caution">
    <text evidence="3">The sequence shown here is derived from an EMBL/GenBank/DDBJ whole genome shotgun (WGS) entry which is preliminary data.</text>
</comment>
<protein>
    <recommendedName>
        <fullName evidence="5">PEP-CTERM sorting domain-containing protein</fullName>
    </recommendedName>
</protein>
<dbReference type="RefSeq" id="WP_234043707.1">
    <property type="nucleotide sequence ID" value="NZ_JAENIH010000003.1"/>
</dbReference>
<feature type="signal peptide" evidence="2">
    <location>
        <begin position="1"/>
        <end position="24"/>
    </location>
</feature>
<evidence type="ECO:0000313" key="3">
    <source>
        <dbReference type="EMBL" id="GHB91948.1"/>
    </source>
</evidence>